<evidence type="ECO:0000313" key="2">
    <source>
        <dbReference type="Proteomes" id="UP000177821"/>
    </source>
</evidence>
<proteinExistence type="predicted"/>
<dbReference type="AlphaFoldDB" id="A0A1G1WLS9"/>
<gene>
    <name evidence="1" type="ORF">A3J50_03390</name>
</gene>
<reference evidence="1 2" key="1">
    <citation type="journal article" date="2016" name="Nat. Commun.">
        <title>Thousands of microbial genomes shed light on interconnected biogeochemical processes in an aquifer system.</title>
        <authorList>
            <person name="Anantharaman K."/>
            <person name="Brown C.T."/>
            <person name="Hug L.A."/>
            <person name="Sharon I."/>
            <person name="Castelle C.J."/>
            <person name="Probst A.J."/>
            <person name="Thomas B.C."/>
            <person name="Singh A."/>
            <person name="Wilkins M.J."/>
            <person name="Karaoz U."/>
            <person name="Brodie E.L."/>
            <person name="Williams K.H."/>
            <person name="Hubbard S.S."/>
            <person name="Banfield J.F."/>
        </authorList>
    </citation>
    <scope>NUCLEOTIDE SEQUENCE [LARGE SCALE GENOMIC DNA]</scope>
</reference>
<evidence type="ECO:0000313" key="1">
    <source>
        <dbReference type="EMBL" id="OGY28634.1"/>
    </source>
</evidence>
<name>A0A1G1WLS9_9BACT</name>
<protein>
    <submittedName>
        <fullName evidence="1">Uncharacterized protein</fullName>
    </submittedName>
</protein>
<dbReference type="EMBL" id="MHCX01000046">
    <property type="protein sequence ID" value="OGY28634.1"/>
    <property type="molecule type" value="Genomic_DNA"/>
</dbReference>
<organism evidence="1 2">
    <name type="scientific">Candidatus Woykebacteria bacterium RIFCSPHIGHO2_02_FULL_43_16b</name>
    <dbReference type="NCBI Taxonomy" id="1802601"/>
    <lineage>
        <taxon>Bacteria</taxon>
        <taxon>Candidatus Woykeibacteriota</taxon>
    </lineage>
</organism>
<accession>A0A1G1WLS9</accession>
<dbReference type="Proteomes" id="UP000177821">
    <property type="component" value="Unassembled WGS sequence"/>
</dbReference>
<comment type="caution">
    <text evidence="1">The sequence shown here is derived from an EMBL/GenBank/DDBJ whole genome shotgun (WGS) entry which is preliminary data.</text>
</comment>
<sequence length="142" mass="16161">MPPLPEDFERAMILAFQTGKGDPNRTARFLNEEFGTDLTGTLVQLEGYSGVSRIIAEKVYRRPLEGLIPPRAAELTAASANPRVMRHWTWRATDILALDSLVEQAQRFGTEFGFMVTPSELKRMGRVTLMRALSLHLFQRRR</sequence>